<gene>
    <name evidence="1" type="ORF">WFZ85_15545</name>
</gene>
<name>A0ABU9N8J7_9FLAO</name>
<evidence type="ECO:0000313" key="1">
    <source>
        <dbReference type="EMBL" id="MEM0544014.1"/>
    </source>
</evidence>
<evidence type="ECO:0000313" key="2">
    <source>
        <dbReference type="Proteomes" id="UP001460072"/>
    </source>
</evidence>
<organism evidence="1 2">
    <name type="scientific">Flavobacterium aureirubrum</name>
    <dbReference type="NCBI Taxonomy" id="3133147"/>
    <lineage>
        <taxon>Bacteria</taxon>
        <taxon>Pseudomonadati</taxon>
        <taxon>Bacteroidota</taxon>
        <taxon>Flavobacteriia</taxon>
        <taxon>Flavobacteriales</taxon>
        <taxon>Flavobacteriaceae</taxon>
        <taxon>Flavobacterium</taxon>
    </lineage>
</organism>
<keyword evidence="2" id="KW-1185">Reference proteome</keyword>
<sequence>MEKFESLVAKVNFKLIGLTAYNRQQILERTRKEIGEDVILRKGEMFYFDSTKYRITEIVFVLRREEFEKKFPFTVYSQYDNNFTNCDIEVFAEIID</sequence>
<dbReference type="Proteomes" id="UP001460072">
    <property type="component" value="Unassembled WGS sequence"/>
</dbReference>
<dbReference type="EMBL" id="JBCGDO010000043">
    <property type="protein sequence ID" value="MEM0544014.1"/>
    <property type="molecule type" value="Genomic_DNA"/>
</dbReference>
<dbReference type="RefSeq" id="WP_342697180.1">
    <property type="nucleotide sequence ID" value="NZ_JBCGDO010000043.1"/>
</dbReference>
<reference evidence="1 2" key="1">
    <citation type="submission" date="2024-03" db="EMBL/GenBank/DDBJ databases">
        <title>Two novel species of the genus Flavobacterium exhibiting potentially degradation of complex polysaccharides.</title>
        <authorList>
            <person name="Lian X."/>
        </authorList>
    </citation>
    <scope>NUCLEOTIDE SEQUENCE [LARGE SCALE GENOMIC DNA]</scope>
    <source>
        <strain evidence="2">j3</strain>
    </source>
</reference>
<accession>A0ABU9N8J7</accession>
<comment type="caution">
    <text evidence="1">The sequence shown here is derived from an EMBL/GenBank/DDBJ whole genome shotgun (WGS) entry which is preliminary data.</text>
</comment>
<protein>
    <submittedName>
        <fullName evidence="1">Uncharacterized protein</fullName>
    </submittedName>
</protein>
<proteinExistence type="predicted"/>